<dbReference type="Pfam" id="PF21089">
    <property type="entry name" value="PKS_DH_N"/>
    <property type="match status" value="1"/>
</dbReference>
<dbReference type="CDD" id="cd06558">
    <property type="entry name" value="crotonase-like"/>
    <property type="match status" value="1"/>
</dbReference>
<dbReference type="PATRIC" id="fig|1445510.3.peg.3034"/>
<feature type="domain" description="Carrier" evidence="16">
    <location>
        <begin position="3910"/>
        <end position="3986"/>
    </location>
</feature>
<evidence type="ECO:0000256" key="10">
    <source>
        <dbReference type="ARBA" id="ARBA00022737"/>
    </source>
</evidence>
<dbReference type="InterPro" id="IPR009081">
    <property type="entry name" value="PP-bd_ACP"/>
</dbReference>
<dbReference type="Gene3D" id="3.10.129.110">
    <property type="entry name" value="Polyketide synthase dehydratase"/>
    <property type="match status" value="1"/>
</dbReference>
<dbReference type="PANTHER" id="PTHR43775:SF37">
    <property type="entry name" value="SI:DKEY-61P9.11"/>
    <property type="match status" value="1"/>
</dbReference>
<feature type="region of interest" description="N-terminal hotdog fold" evidence="13">
    <location>
        <begin position="3188"/>
        <end position="3303"/>
    </location>
</feature>
<evidence type="ECO:0000256" key="7">
    <source>
        <dbReference type="ARBA" id="ARBA00022490"/>
    </source>
</evidence>
<comment type="similarity">
    <text evidence="14">Belongs to the enoyl-CoA hydratase/isomerase family.</text>
</comment>
<evidence type="ECO:0000256" key="4">
    <source>
        <dbReference type="ARBA" id="ARBA00005194"/>
    </source>
</evidence>
<feature type="domain" description="Ketosynthase family 3 (KS3)" evidence="17">
    <location>
        <begin position="153"/>
        <end position="575"/>
    </location>
</feature>
<evidence type="ECO:0000256" key="15">
    <source>
        <dbReference type="SAM" id="MobiDB-lite"/>
    </source>
</evidence>
<dbReference type="CDD" id="cd00833">
    <property type="entry name" value="PKS"/>
    <property type="match status" value="5"/>
</dbReference>
<dbReference type="InterPro" id="IPR049900">
    <property type="entry name" value="PKS_mFAS_DH"/>
</dbReference>
<dbReference type="CDD" id="cd08953">
    <property type="entry name" value="KR_2_SDR_x"/>
    <property type="match status" value="2"/>
</dbReference>
<dbReference type="Pfam" id="PF00550">
    <property type="entry name" value="PP-binding"/>
    <property type="match status" value="8"/>
</dbReference>
<dbReference type="InterPro" id="IPR016039">
    <property type="entry name" value="Thiolase-like"/>
</dbReference>
<dbReference type="GO" id="GO:0006633">
    <property type="term" value="P:fatty acid biosynthetic process"/>
    <property type="evidence" value="ECO:0007669"/>
    <property type="project" value="UniProtKB-UniPathway"/>
</dbReference>
<dbReference type="PROSITE" id="PS00012">
    <property type="entry name" value="PHOSPHOPANTETHEINE"/>
    <property type="match status" value="7"/>
</dbReference>
<dbReference type="Gene3D" id="1.10.1240.100">
    <property type="match status" value="5"/>
</dbReference>
<keyword evidence="19" id="KW-0012">Acyltransferase</keyword>
<evidence type="ECO:0000256" key="14">
    <source>
        <dbReference type="RuleBase" id="RU003707"/>
    </source>
</evidence>
<evidence type="ECO:0000256" key="12">
    <source>
        <dbReference type="ARBA" id="ARBA00054155"/>
    </source>
</evidence>
<dbReference type="Proteomes" id="UP000032266">
    <property type="component" value="Chromosome"/>
</dbReference>
<dbReference type="Pfam" id="PF16197">
    <property type="entry name" value="KAsynt_C_assoc"/>
    <property type="match status" value="1"/>
</dbReference>
<feature type="region of interest" description="Disordered" evidence="15">
    <location>
        <begin position="4156"/>
        <end position="4184"/>
    </location>
</feature>
<dbReference type="PANTHER" id="PTHR43775">
    <property type="entry name" value="FATTY ACID SYNTHASE"/>
    <property type="match status" value="1"/>
</dbReference>
<dbReference type="GO" id="GO:0004312">
    <property type="term" value="F:fatty acid synthase activity"/>
    <property type="evidence" value="ECO:0007669"/>
    <property type="project" value="TreeGrafter"/>
</dbReference>
<dbReference type="SMART" id="SM00826">
    <property type="entry name" value="PKS_DH"/>
    <property type="match status" value="1"/>
</dbReference>
<feature type="domain" description="Carrier" evidence="16">
    <location>
        <begin position="4907"/>
        <end position="4984"/>
    </location>
</feature>
<dbReference type="GO" id="GO:0004314">
    <property type="term" value="F:[acyl-carrier-protein] S-malonyltransferase activity"/>
    <property type="evidence" value="ECO:0007669"/>
    <property type="project" value="UniProtKB-EC"/>
</dbReference>
<dbReference type="STRING" id="1445510.YC6258_03066"/>
<comment type="catalytic activity">
    <reaction evidence="11">
        <text>a (3S)-3-hydroxyacyl-CoA + NAD(+) = a 3-oxoacyl-CoA + NADH + H(+)</text>
        <dbReference type="Rhea" id="RHEA:22432"/>
        <dbReference type="ChEBI" id="CHEBI:15378"/>
        <dbReference type="ChEBI" id="CHEBI:57318"/>
        <dbReference type="ChEBI" id="CHEBI:57540"/>
        <dbReference type="ChEBI" id="CHEBI:57945"/>
        <dbReference type="ChEBI" id="CHEBI:90726"/>
        <dbReference type="EC" id="1.1.1.35"/>
    </reaction>
</comment>
<evidence type="ECO:0000313" key="19">
    <source>
        <dbReference type="EMBL" id="AJQ95102.1"/>
    </source>
</evidence>
<dbReference type="Gene3D" id="3.30.559.30">
    <property type="entry name" value="Nonribosomal peptide synthetase, condensation domain"/>
    <property type="match status" value="1"/>
</dbReference>
<dbReference type="InterPro" id="IPR032821">
    <property type="entry name" value="PKS_assoc"/>
</dbReference>
<feature type="domain" description="Carrier" evidence="16">
    <location>
        <begin position="5723"/>
        <end position="5802"/>
    </location>
</feature>
<dbReference type="InterPro" id="IPR057326">
    <property type="entry name" value="KR_dom"/>
</dbReference>
<dbReference type="InterPro" id="IPR049552">
    <property type="entry name" value="PKS_DH_N"/>
</dbReference>
<dbReference type="Pfam" id="PF22336">
    <property type="entry name" value="RhiE-like_linker"/>
    <property type="match status" value="4"/>
</dbReference>
<dbReference type="SUPFAM" id="SSF52096">
    <property type="entry name" value="ClpP/crotonase"/>
    <property type="match status" value="1"/>
</dbReference>
<dbReference type="GO" id="GO:0003857">
    <property type="term" value="F:(3S)-3-hydroxyacyl-CoA dehydrogenase (NAD+) activity"/>
    <property type="evidence" value="ECO:0007669"/>
    <property type="project" value="UniProtKB-EC"/>
</dbReference>
<dbReference type="InterPro" id="IPR001753">
    <property type="entry name" value="Enoyl-CoA_hydra/iso"/>
</dbReference>
<dbReference type="InterPro" id="IPR001242">
    <property type="entry name" value="Condensation_dom"/>
</dbReference>
<dbReference type="InterPro" id="IPR013968">
    <property type="entry name" value="PKS_KR"/>
</dbReference>
<evidence type="ECO:0000259" key="18">
    <source>
        <dbReference type="PROSITE" id="PS52019"/>
    </source>
</evidence>
<dbReference type="EMBL" id="CP007142">
    <property type="protein sequence ID" value="AJQ95102.1"/>
    <property type="molecule type" value="Genomic_DNA"/>
</dbReference>
<feature type="domain" description="PKS/mFAS DH" evidence="18">
    <location>
        <begin position="3188"/>
        <end position="3461"/>
    </location>
</feature>
<dbReference type="InterPro" id="IPR018376">
    <property type="entry name" value="Enoyl-CoA_hyd/isom_CS"/>
</dbReference>
<comment type="cofactor">
    <cofactor evidence="1">
        <name>pantetheine 4'-phosphate</name>
        <dbReference type="ChEBI" id="CHEBI:47942"/>
    </cofactor>
</comment>
<dbReference type="InterPro" id="IPR018201">
    <property type="entry name" value="Ketoacyl_synth_AS"/>
</dbReference>
<dbReference type="PROSITE" id="PS00166">
    <property type="entry name" value="ENOYL_COA_HYDRATASE"/>
    <property type="match status" value="1"/>
</dbReference>
<feature type="domain" description="Carrier" evidence="16">
    <location>
        <begin position="1265"/>
        <end position="1342"/>
    </location>
</feature>
<dbReference type="EMBL" id="BK010667">
    <property type="protein sequence ID" value="DAC80077.1"/>
    <property type="molecule type" value="Genomic_DNA"/>
</dbReference>
<evidence type="ECO:0000259" key="17">
    <source>
        <dbReference type="PROSITE" id="PS52004"/>
    </source>
</evidence>
<protein>
    <submittedName>
        <fullName evidence="20">PKS</fullName>
    </submittedName>
    <submittedName>
        <fullName evidence="19">Polyketide synthase modules-related protein</fullName>
        <ecNumber evidence="19">2.3.1.39</ecNumber>
    </submittedName>
</protein>
<dbReference type="Pfam" id="PF08659">
    <property type="entry name" value="KR"/>
    <property type="match status" value="2"/>
</dbReference>
<dbReference type="InterPro" id="IPR042104">
    <property type="entry name" value="PKS_dehydratase_sf"/>
</dbReference>
<dbReference type="Gene3D" id="3.40.47.10">
    <property type="match status" value="5"/>
</dbReference>
<dbReference type="InterPro" id="IPR049551">
    <property type="entry name" value="PKS_DH_C"/>
</dbReference>
<dbReference type="SUPFAM" id="SSF53901">
    <property type="entry name" value="Thiolase-like"/>
    <property type="match status" value="5"/>
</dbReference>
<dbReference type="Gene3D" id="3.90.226.10">
    <property type="entry name" value="2-enoyl-CoA Hydratase, Chain A, domain 1"/>
    <property type="match status" value="1"/>
</dbReference>
<dbReference type="SMART" id="SM00823">
    <property type="entry name" value="PKS_PP"/>
    <property type="match status" value="8"/>
</dbReference>
<dbReference type="PROSITE" id="PS52004">
    <property type="entry name" value="KS3_2"/>
    <property type="match status" value="5"/>
</dbReference>
<dbReference type="Pfam" id="PF00109">
    <property type="entry name" value="ketoacyl-synt"/>
    <property type="match status" value="5"/>
</dbReference>
<dbReference type="InterPro" id="IPR020806">
    <property type="entry name" value="PKS_PP-bd"/>
</dbReference>
<dbReference type="InterPro" id="IPR006162">
    <property type="entry name" value="Ppantetheine_attach_site"/>
</dbReference>
<dbReference type="Pfam" id="PF00378">
    <property type="entry name" value="ECH_1"/>
    <property type="match status" value="1"/>
</dbReference>
<comment type="similarity">
    <text evidence="5">Belongs to the short-chain dehydrogenases/reductases (SDR) family.</text>
</comment>
<dbReference type="Pfam" id="PF02801">
    <property type="entry name" value="Ketoacyl-synt_C"/>
    <property type="match status" value="5"/>
</dbReference>
<evidence type="ECO:0000256" key="6">
    <source>
        <dbReference type="ARBA" id="ARBA00022450"/>
    </source>
</evidence>
<dbReference type="GO" id="GO:0071770">
    <property type="term" value="P:DIM/DIP cell wall layer assembly"/>
    <property type="evidence" value="ECO:0007669"/>
    <property type="project" value="TreeGrafter"/>
</dbReference>
<dbReference type="GO" id="GO:0005737">
    <property type="term" value="C:cytoplasm"/>
    <property type="evidence" value="ECO:0007669"/>
    <property type="project" value="UniProtKB-SubCell"/>
</dbReference>
<dbReference type="OrthoDB" id="9778690at2"/>
<proteinExistence type="inferred from homology"/>
<dbReference type="Gene3D" id="3.30.559.10">
    <property type="entry name" value="Chloramphenicol acetyltransferase-like domain"/>
    <property type="match status" value="1"/>
</dbReference>
<dbReference type="NCBIfam" id="NF005496">
    <property type="entry name" value="PRK07110.1"/>
    <property type="match status" value="1"/>
</dbReference>
<dbReference type="Pfam" id="PF00668">
    <property type="entry name" value="Condensation"/>
    <property type="match status" value="1"/>
</dbReference>
<comment type="pathway">
    <text evidence="3">Antibiotic biosynthesis.</text>
</comment>
<evidence type="ECO:0000313" key="21">
    <source>
        <dbReference type="Proteomes" id="UP000032266"/>
    </source>
</evidence>
<dbReference type="SMART" id="SM00825">
    <property type="entry name" value="PKS_KS"/>
    <property type="match status" value="5"/>
</dbReference>
<dbReference type="InterPro" id="IPR054514">
    <property type="entry name" value="RhiE-like_linker"/>
</dbReference>
<dbReference type="GO" id="GO:0004315">
    <property type="term" value="F:3-oxoacyl-[acyl-carrier-protein] synthase activity"/>
    <property type="evidence" value="ECO:0007669"/>
    <property type="project" value="InterPro"/>
</dbReference>
<feature type="domain" description="Ketosynthase family 3 (KS3)" evidence="17">
    <location>
        <begin position="5116"/>
        <end position="5525"/>
    </location>
</feature>
<dbReference type="InterPro" id="IPR014031">
    <property type="entry name" value="Ketoacyl_synth_C"/>
</dbReference>
<evidence type="ECO:0000256" key="1">
    <source>
        <dbReference type="ARBA" id="ARBA00001957"/>
    </source>
</evidence>
<feature type="domain" description="Ketosynthase family 3 (KS3)" evidence="17">
    <location>
        <begin position="4252"/>
        <end position="4684"/>
    </location>
</feature>
<reference evidence="20" key="2">
    <citation type="journal article" date="2019" name="Nat. Chem. Biol.">
        <title>Automated structure prediction of trans-acyltransferase polyketide synthase products.</title>
        <authorList>
            <person name="Helfrich E.J.N."/>
            <person name="Ueoka R."/>
            <person name="Dolev A."/>
            <person name="Rust M."/>
            <person name="Meoded R.A."/>
            <person name="Bhushan A."/>
            <person name="Califano G."/>
            <person name="Costa R."/>
            <person name="Gugger M."/>
            <person name="Steinbeck C."/>
            <person name="Moreno P."/>
            <person name="Piel J."/>
        </authorList>
    </citation>
    <scope>NUCLEOTIDE SEQUENCE</scope>
    <source>
        <strain evidence="20">YC6258</strain>
    </source>
</reference>
<feature type="region of interest" description="C-terminal hotdog fold" evidence="13">
    <location>
        <begin position="3317"/>
        <end position="3461"/>
    </location>
</feature>
<dbReference type="PROSITE" id="PS50075">
    <property type="entry name" value="CARRIER"/>
    <property type="match status" value="7"/>
</dbReference>
<dbReference type="InterPro" id="IPR036291">
    <property type="entry name" value="NAD(P)-bd_dom_sf"/>
</dbReference>
<keyword evidence="6" id="KW-0596">Phosphopantetheine</keyword>
<organism evidence="19 21">
    <name type="scientific">Gynuella sunshinyii YC6258</name>
    <dbReference type="NCBI Taxonomy" id="1445510"/>
    <lineage>
        <taxon>Bacteria</taxon>
        <taxon>Pseudomonadati</taxon>
        <taxon>Pseudomonadota</taxon>
        <taxon>Gammaproteobacteria</taxon>
        <taxon>Oceanospirillales</taxon>
        <taxon>Saccharospirillaceae</taxon>
        <taxon>Gynuella</taxon>
    </lineage>
</organism>
<dbReference type="RefSeq" id="WP_044617474.1">
    <property type="nucleotide sequence ID" value="NZ_CP007142.1"/>
</dbReference>
<dbReference type="FunFam" id="3.40.47.10:FF:000019">
    <property type="entry name" value="Polyketide synthase type I"/>
    <property type="match status" value="4"/>
</dbReference>
<dbReference type="SMART" id="SM00822">
    <property type="entry name" value="PKS_KR"/>
    <property type="match status" value="2"/>
</dbReference>
<reference evidence="19 21" key="1">
    <citation type="submission" date="2014-01" db="EMBL/GenBank/DDBJ databases">
        <title>Full genme sequencing of cellulolytic bacterium Gynuella sunshinyii YC6258T gen. nov., sp. nov.</title>
        <authorList>
            <person name="Khan H."/>
            <person name="Chung E.J."/>
            <person name="Chung Y.R."/>
        </authorList>
    </citation>
    <scope>NUCLEOTIDE SEQUENCE [LARGE SCALE GENOMIC DNA]</scope>
    <source>
        <strain evidence="19 21">YC6258</strain>
    </source>
</reference>
<sequence>MNRSGILQALQDGDITLEEARRMLARPPQTEVATSASLVPSAAPAFAGSLQALLIDSLAAALYMEPQDIDPDVPFTELGLDSIIGVEWVSELNRRLGVRITATKVYDYPTLAEFSAYLQPLLSADRVAAITPVPAEPHESVTAAQLPQRRNDDHGIAIIGNAGRYPGAANLAEFWDNLANGRDSIVEIPAQRWNWADYYDQDRKKPGRIYCKWLGALTDIDQFDPAFFMISPAEAETMDPQYRIFLEQAYLAFEDAGYSPQSLSQQKCGVYMGVMNSEYVHLLSASQSSALNTGNSFSMAAARISYFLNLKGPAIPVDTACSSSLVSTHLACQALRNNEIDMALVGGVTLYLTPASYIGMCSAGMLSPEGQCKSFDDRANGFVPGEGAGAVVLKRLPDARRDGDHVLGVIIASGINQDGRTNGITAPSAQAQAELERDVYRRFNIDPASIDYVEAHGTGTRLGDPIELEALNTVFREHTDRRHFCALGAVKSNIGHTSAASGMAGIHKVLLSMGHQQLPPTLHVQKANEHCEFEDSPFYLNTTLIPWRPDPARPRRAAVSSFGFSGTNAHVVLEEFLEIPAEVQPMLPVMLVLSARTDEQLRQVVSQLLDYVVGLESCNQADLAAIAYTLQVGRDGLEVRLAATVSDREQLCRLLQGYLNGGTVTGMHCGRVKRRKGKLDFFSAGSGDADVLARLIQTARAGQMPERESCEQLLSLWVNGLSFDWQQLYHGQRPIRRQLPGYPFSRESYWVQSADAGKTASAVAIPAAAEPVGSTAAPAPVSLAKPRLSLNTPAGHAPAAGRSLSKPLTRLQAPVAVPLSEHESEPSLELSAGVATLRLDGVITGPQLSAVLARMNAMPEVRVLLLRLTPAAEIKLSADELQAGLQNCPLPVMAVLPRSAAEGFKPVTAACDLTILCDDQPFTNDVPEPAMASARAIARAPRLALEVLKQHWRNPVLSAAEQQRLASLRAEIYRHCQATVAADQRTMPQGQAIALRSQVVQLTSHDDGVAVLTMCERSRQNGFTPALNEGLIEAFAWVQQQQHLKVVVLTGYDQYFATGGTLEALQAIQQGQAQFTDAGVIDLPLRCDIPVIAAMQGHAIGAGWAMGMCCDLAVYSRESVYHSPYLSYGFTPGAGSTLMLPARLGRQLGQEVLWTAREYKGSTLEQRNISDPVVWRNEVLPLALQLAAQLARQSRRTLIEQKADATSVLRDRLAGIYDAELAMHARTFVDNTEVARRIEQQFHHAPVVVTEAPLPSASASDDAHQSLATVVDIMRDSLAAELHMPLSQISNDVAFVEMGMDSINSVTWVRALNQRFNIDIEAAEVYNHPTIDDFARFILAQNPVLGSVAPGSAMPGSDALETQSPSLETSVDSHATVSVTLPEIVQPKVLEPLRPKAPQRTVESSDIAVIGMSGQFPKARNVQQYWDNLINGRDCISEIPADRWSLAAYYDEQPETEGKSYSKWMGALEDVACFDPLFFNISPLEAEAMDPQQRLFLMACWHCLEDAGYNPAAMSGQSCGVFVGCGSGDYGMGEQRGELDVSAFTGNSMSILAARIAYLINLKGPCISLDTACSSSMVAIATACDNLTLGNCDTALAGGVSVLAGPVLHILTSQAGMLSPAGRCFTFDQRANGFVPGEGVGVLMLKRLDQAVADGDSVYGVIRGWGVNQDGKTNGITAPSGEAQQQLEQQVYQRFGVNPDSIQYVETHGTGTRLGDPIEIGGLKASFRRFTHREHYCALGSVKSNIGHLLAASGVASVIKVLLSFQHRQLAPSIHFKTLNEHIDLTQSPFYINTEARDWPVEDGKPRRAAVSSFGFSGTNAHMVLEEYPLVQTANHSGPVLIVLSARNSRQLQEVVSLLHDAVVARMNAGGLDLTALAYTLQTGRQAMAERLAFGAESATGLQATLRSIMDTGVDTAGEHIVRSRAARQLERNMTADVAEALARWRNSSTDHSVLSLWAQGYEVDWAQLYGDHPPGKISLPGYPFARERYWKQSYQLDDHRPQVQLYRPVWRPEAAALQTAADETTRHVIVTAGLPAATTADIAAAFPAAQCRSFSLPADGSEPFAVWAEQLLEVFQAALAAPQRSGMLIQMLLPEGQSAAGFAAMMKTLQLEYPAVCGQVIEVADHASAVALSEENRYHRQSGHISYRQGQRCVPDWQLINAVDSAGDCRWKEQGVYLITGGMGALGLIFAREAVARTSRCTLILTGRSALTPVQQRQCDELTRSGAVVIYKILDVTDRPAVFDLIAGITRDHGGLDGILHAAGVHQDGFIRDKSAQSLRQVLAAKVAGTINLDEASRDLPLAFFVMFSSIAAVTGNVGQVDYAAANGFMDAYASRRNDWRQHGRRQGKSLSINWSLWQDGGMQIDAETLATLQDSGVEAIGMKDGLAAFYQALEVDSTQVMVTASQTLKTTDHSRSEPVSTVEIAAAEPAMIPAIDRPVDMQTVQSRTVQQLKTLLGDALKLSPARIDADAPLENYGIDSLLITRLNRALTKVFSGLPKTLWFEVQSLNELAAYLLQHCQAECLEWTATETVVAPYQSPQPSRPAINGAVKSSPVITATADTSLEPIAIIGLTGRYPQADTLDQFWQNLRDGRDCISEIPAERWSLEGFFHPTPAVAIANGQSYCKWGGFVNGFAEFDARFFNLSAPAVLAMDPQERLFVQSCWELLETAGYTREALSSRFDSRVGVFAGITKTGFEHYRRHWQTEGVVPYTSFGSVANRVSYLLNLKGPSMPVDTMCSSSLTAIHEACEHLRRGSCRMAIAGGVNLYLHPSSYVNLSAQHMLSKTGRCRSFGADADGFVPGEGVGTVLLKPLSQAQRDGDLIHALIRASGINHGGKTNGFTVPNPNAQAELIRETLSVAGIDPRTVSYIEAHGTGTELGDPVEVRGLVQGFGLDRDADTGFCALGSVKSNMGHLEAAAGIAGLTKIVLQMQHGQIVPSLHAQSLNQNIDFAVTPFKVSQALTDWPRPVLSRDGETREYPRIAGLSSFGAGGSNAHVIVEEYVPATVATANAPRHQTVAFVLSARNEQRLLAYVQQFERFLQTASPDLTALACTLQTGREAMEYRIGCVVDSVAQLQQRLAAFSNDPGAAEGWHRTRTRSDDDINLFAEDEELQQVLVSWLAKGRLDRVLGIWVKGGTIPWQLLYGNQPPVKVVLPTYPFARDRYWVDTHGYRGESSDRQQTQPLSPLLHENISSLSGLCFRTRVSGEEFFVADHRVQGEKVFPGVAYLEMACAAAARLTAADGGVTLENIAWVQPLVITDPVDLRISLQDLADQRLDFMIQSSAQLTHCQGRVSASTPATTDTLDLASLQANINTHVLDGRQCYDLLATTGIDYGPRMQAITRLQSGHGQVLARLSVPAGADTAGFILQPSLLDAALQAAFGMSLGSTQTTTTTWVPFAVTRIEVMSGCPSLAWVWIRTAGEDGQIRKLDMDLCDDRGVVQVRIRGFSFRALKQAPGLETLLLQPEWQAQPIQAGQSNTMAQHWVLACQFDMDTFAELSTRTGTDRCKALISTAATIDQQYADICRQAMHWLQTVLSQPKLAKTLVQVLVPAQAHGALLAGLAGLFKTAQLENPALHGQVISVDASQSAARWHAVIQQNRQMPADQRVAYIDGERHVQRWQPLAMYPGADTTLSGCLKAAGVYLITGGAGGLGLIFARAIAQAVPENERHQTTIILAGRSALSSRQQAQLTEITGVRLQYRQVDIGVTQQVEGLIADVESQFGPLTGVLHSAGVIRDQLLVHKTDAMVAEVLAPKVAGTVCLDRATQHCPLDFFVLFAAGAGVLGNPGQADYAAANGFMDEYAHYRNQQVSRGHGRGRTLAIDWPLWQQGGMTVDAATEQRMQDAIGMAAMPAAAGIAALSRALQSAQAQVWVLYGDVERMHTRLLNPVTVDPDALVSDVEGPAVQMTSEAGLALLTEMLADALKVPLSSLYADQPLAELGIDSIIAINLTTELEKIVGPLSKTLFFEYDTVGDLAQALQQDYAQPLQQWQQAHTGEAVSETTAVEPEFQDHSFFPVDELRQQVYDYLCDLLVVSLKLPREAVYPSQPMSEFGIDSIIAMNMTSQMEQRFGSLSKTLFFEYESPADLADYLLEQFPQAFVTPTATRSTKTTTNQAAIRTGNWHVSSVDTHSNASMDTHLNASVNASVDTHLNRSMDNTSVDTHPNSLVDTHSNASVDTHSNASMDTHLNASVDTHLNASMDTDPNASVDTHSNASVDTHLNTSMDTHLNRSVDTHRNYRKAGRDGDVEPLNIAVVGLSGRYPMAEDLESFWRNLKQGRDCISEVPAERWDWRDYYAGPEQPFLGHHSKWGGFLQDVDQFDPQFFGIAPRAAAYIDPQERLILEQSWNALEDAGYRREDLRSEDAATAAVGVYVGVIYAEYQLFGVEATLKGQRSAFATSLGSIANRVSYTLNLNGPSMVVDTLCSGAMTCIHLACQDLIMGRTRMALAGGVNLTLHPSKYQVLSTGRFISTEGRCESFGEGGDGYIPSEGAGMALLKPLADAERDGDHIYGVIQGSAINHGGRTSGFSVPSPNAQQQVIRQAMAQARVKPEHVSYIEAHGTGTKLGDPIEVSGLSKAFALQPGQAHCWLGSVKSNIGHCESAAGIASLTKVLLQMKHGQIVPSLHSDVLNPHIDFATTPFEVNQQLRDWQPVTENGQPLPRVAGISSFGAGGANAHLVVAEYREPVAVSMPVKGVPIVLSARYDTSLQAQIEHLYRFIESSAENSFAWLCRVAWTLQAGREAMEERLALTVDSVEQLKHLLKACLNGEFDEGVFYRGTVADPQVTASAQARVWVPAEQSVLLQHWVQGGKIDWLSVYDGQPPRRLSLPTYPFRRQRYWFEMDHDSALETPSATRPAKIQLKPLVLKSRSPEEPLSPANMTPVSKPSLVAVEVGSKAEVVTRAVTIPSGLEAELQESLATVLMMAPEEISPLKPFVDLGLDSIVGVEWVKAINEHYGLQLNATEIYDSVNLRQFTAFVAGRIQGDCPAAVEVAEVVEPDKMDTLLSPLRELLAEALLMSPDEIPFEKPFVDLGLDSIVGVEWIKAVNHRFGLNLTTENLYQYDSLSRFADFVARQIESGSQSESEKFRHSMIEPSVTAAEEPEEPIPDGPTIQTTDIAIVGMSGRFPGAETAEQLWQLLSEGRDAFGELPIDRQWSVSEESFLPRKGGFLSPIDGFDPLFFQISPKEAASMDPTERIFLQESWKAIEDAGIDPLTLSGRCWGVFCGNGGDYSLHLKDVLGYAPHVTLSHVPARVSYCLNLNGPCASVDVGCGSALMAMAQACDQLLAGKCESSIAGGAFIHSTPNLLLSATQIGLLNQDGQARALDVTASGMVPAEAVGVVVLKRLEDALQAGDRIHGVIKGWGYNHNGKTQGVVSPSEQAQRLLLSQVHQRYGIHTQDISLAEAHAAGMPGADEVELKALSQVFGSGNGKHQYCALGTVENNIGHAFHSAGMGHVFKVLLAMRHGQIPATINVQQPATDLQHTPFYINNKSIPWQTPAGKPRIAALNSFGATGVNVHMVIAEPPQALMSAEPISDDPQQPALLVLSAKTAAALTRRCEQLLAGLKGGDYSYRQLAANLLLRRSHFEYRCALVVTDIDSLKHQLAQIIAGEQPDCGCTGRVEQEQPVTQTLGSAYQQIARDKIETLKTAGDAQLDDFLVLADLYVKGVPLDLSDCFSTAEQRPLSLPGYPFENRRCWMDKNMSAQTAAILDQADDEINGAETANDTVTVLTNIIAEITDLAEEEINAESDLSEYGIDSLLSLRILNRLQAVYQHDFPATLLHGKSLLEVAREIDSIGVRIGTEFIPVATNDGRWITPPGITQIRLPFSEAEPAVVSAEADSLLQTWIAQGVGIWKTEHELVFECDGDNDVRLDILSQSSARLNQLAACLAIGQRYFPVSAMQRFFLEQSHIHHNTGFHIGQIFQFDGPVDLPLLNQALNDMVQQHSILRTCAGRCGDLWVQVVHDEWSVCCREVCWPEINQPEEFLQQLQAFQNQCSTEPFDELDRPLFNACVLHNRGSLCAAYLHMHHFHADGFTLYLLQQEWYERYQALLEKRTYPAPEKNAEYMHFTLSQWNQKWRQGTQWWMKQWQNSTPLWLREKPEWQDSSDARTGMIEVPVSASLLAQLEQYNRSHHTTLTQLISCALVVILHRLGHSCPVMQMVYNLRDRYEYESVMGDFASSLPLGVRVTADDCLSDVCASYQQAMQQLQQHRHVDFHALNEHVHGQMLSSGISIDSNDTDTFGGVTEFARRILPTEKLAREPVAPLLICILKSLGELSIPVIYDQSRFSEVTVQLLSNSVVSVLEQMVANPDTRVTAVQLPPALFERLEWVHQDSCIEPQMQETENTF</sequence>
<keyword evidence="7" id="KW-0963">Cytoplasm</keyword>
<dbReference type="Gene3D" id="1.10.1200.10">
    <property type="entry name" value="ACP-like"/>
    <property type="match status" value="8"/>
</dbReference>
<dbReference type="InterPro" id="IPR023213">
    <property type="entry name" value="CAT-like_dom_sf"/>
</dbReference>
<dbReference type="PROSITE" id="PS00606">
    <property type="entry name" value="KS3_1"/>
    <property type="match status" value="1"/>
</dbReference>
<dbReference type="InterPro" id="IPR020841">
    <property type="entry name" value="PKS_Beta-ketoAc_synthase_dom"/>
</dbReference>
<dbReference type="InterPro" id="IPR029045">
    <property type="entry name" value="ClpP/crotonase-like_dom_sf"/>
</dbReference>
<dbReference type="HOGENOM" id="CLU_222854_0_0_6"/>
<evidence type="ECO:0000259" key="16">
    <source>
        <dbReference type="PROSITE" id="PS50075"/>
    </source>
</evidence>
<comment type="subcellular location">
    <subcellularLocation>
        <location evidence="2">Cytoplasm</location>
    </subcellularLocation>
</comment>
<dbReference type="SUPFAM" id="SSF51735">
    <property type="entry name" value="NAD(P)-binding Rossmann-fold domains"/>
    <property type="match status" value="3"/>
</dbReference>
<accession>A0A0C5VK82</accession>
<dbReference type="PROSITE" id="PS52019">
    <property type="entry name" value="PKS_MFAS_DH"/>
    <property type="match status" value="1"/>
</dbReference>
<keyword evidence="8" id="KW-0597">Phosphoprotein</keyword>
<dbReference type="Pfam" id="PF14765">
    <property type="entry name" value="PS-DH"/>
    <property type="match status" value="1"/>
</dbReference>
<feature type="domain" description="Ketosynthase family 3 (KS3)" evidence="17">
    <location>
        <begin position="1404"/>
        <end position="1827"/>
    </location>
</feature>
<feature type="domain" description="Ketosynthase family 3 (KS3)" evidence="17">
    <location>
        <begin position="2566"/>
        <end position="3003"/>
    </location>
</feature>
<feature type="domain" description="Carrier" evidence="16">
    <location>
        <begin position="45"/>
        <end position="122"/>
    </location>
</feature>
<feature type="domain" description="Carrier" evidence="16">
    <location>
        <begin position="5001"/>
        <end position="5078"/>
    </location>
</feature>
<dbReference type="SUPFAM" id="SSF47336">
    <property type="entry name" value="ACP-like"/>
    <property type="match status" value="8"/>
</dbReference>
<dbReference type="InterPro" id="IPR050091">
    <property type="entry name" value="PKS_NRPS_Biosynth_Enz"/>
</dbReference>
<keyword evidence="10" id="KW-0677">Repeat</keyword>
<dbReference type="GO" id="GO:0005886">
    <property type="term" value="C:plasma membrane"/>
    <property type="evidence" value="ECO:0007669"/>
    <property type="project" value="TreeGrafter"/>
</dbReference>
<evidence type="ECO:0000256" key="11">
    <source>
        <dbReference type="ARBA" id="ARBA00049556"/>
    </source>
</evidence>
<dbReference type="InterPro" id="IPR036736">
    <property type="entry name" value="ACP-like_sf"/>
</dbReference>
<dbReference type="Gene3D" id="6.20.390.20">
    <property type="match status" value="1"/>
</dbReference>
<feature type="active site" description="Proton acceptor; for dehydratase activity" evidence="13">
    <location>
        <position position="3217"/>
    </location>
</feature>
<dbReference type="InterPro" id="IPR014030">
    <property type="entry name" value="Ketoacyl_synth_N"/>
</dbReference>
<evidence type="ECO:0000313" key="20">
    <source>
        <dbReference type="EMBL" id="DAC80077.1"/>
    </source>
</evidence>
<keyword evidence="21" id="KW-1185">Reference proteome</keyword>
<evidence type="ECO:0000256" key="9">
    <source>
        <dbReference type="ARBA" id="ARBA00022679"/>
    </source>
</evidence>
<evidence type="ECO:0000256" key="3">
    <source>
        <dbReference type="ARBA" id="ARBA00004792"/>
    </source>
</evidence>
<dbReference type="SMART" id="SM01294">
    <property type="entry name" value="PKS_PP_betabranch"/>
    <property type="match status" value="4"/>
</dbReference>
<dbReference type="EC" id="2.3.1.39" evidence="19"/>
<comment type="function">
    <text evidence="12">Involved in production of the polyketide antibiotic thailandamide.</text>
</comment>
<dbReference type="UniPathway" id="UPA00094"/>
<gene>
    <name evidence="19" type="ORF">YC6258_03066</name>
</gene>
<evidence type="ECO:0000256" key="8">
    <source>
        <dbReference type="ARBA" id="ARBA00022553"/>
    </source>
</evidence>
<evidence type="ECO:0000256" key="13">
    <source>
        <dbReference type="PROSITE-ProRule" id="PRU01363"/>
    </source>
</evidence>
<keyword evidence="9 19" id="KW-0808">Transferase</keyword>
<name>A0A0C5VK82_9GAMM</name>
<dbReference type="KEGG" id="gsn:YC6258_03066"/>
<evidence type="ECO:0000256" key="5">
    <source>
        <dbReference type="ARBA" id="ARBA00006484"/>
    </source>
</evidence>
<dbReference type="GO" id="GO:0031177">
    <property type="term" value="F:phosphopantetheine binding"/>
    <property type="evidence" value="ECO:0007669"/>
    <property type="project" value="InterPro"/>
</dbReference>
<evidence type="ECO:0000256" key="2">
    <source>
        <dbReference type="ARBA" id="ARBA00004496"/>
    </source>
</evidence>
<dbReference type="SUPFAM" id="SSF52777">
    <property type="entry name" value="CoA-dependent acyltransferases"/>
    <property type="match status" value="2"/>
</dbReference>
<dbReference type="Gene3D" id="3.40.50.720">
    <property type="entry name" value="NAD(P)-binding Rossmann-like Domain"/>
    <property type="match status" value="2"/>
</dbReference>
<dbReference type="InterPro" id="IPR020807">
    <property type="entry name" value="PKS_DH"/>
</dbReference>
<feature type="domain" description="Carrier" evidence="16">
    <location>
        <begin position="2448"/>
        <end position="2521"/>
    </location>
</feature>
<comment type="pathway">
    <text evidence="4">Lipid metabolism; fatty acid biosynthesis.</text>
</comment>
<feature type="active site" description="Proton donor; for dehydratase activity" evidence="13">
    <location>
        <position position="3377"/>
    </location>
</feature>